<dbReference type="OrthoDB" id="2086631at2"/>
<accession>A0A8B3FGX2</accession>
<evidence type="ECO:0000313" key="3">
    <source>
        <dbReference type="EMBL" id="RLP06213.1"/>
    </source>
</evidence>
<dbReference type="AlphaFoldDB" id="A0A8B3FGX2"/>
<proteinExistence type="predicted"/>
<comment type="caution">
    <text evidence="3">The sequence shown here is derived from an EMBL/GenBank/DDBJ whole genome shotgun (WGS) entry which is preliminary data.</text>
</comment>
<feature type="region of interest" description="Disordered" evidence="1">
    <location>
        <begin position="43"/>
        <end position="64"/>
    </location>
</feature>
<dbReference type="EMBL" id="RCIW01000033">
    <property type="protein sequence ID" value="RLP06213.1"/>
    <property type="molecule type" value="Genomic_DNA"/>
</dbReference>
<reference evidence="3 4" key="1">
    <citation type="submission" date="2018-10" db="EMBL/GenBank/DDBJ databases">
        <title>Propionibacterium australiense Genome Sequencing and Assembly.</title>
        <authorList>
            <person name="Bernier A.-M."/>
            <person name="Bernard K."/>
        </authorList>
    </citation>
    <scope>NUCLEOTIDE SEQUENCE [LARGE SCALE GENOMIC DNA]</scope>
    <source>
        <strain evidence="3 4">NML98A078</strain>
    </source>
</reference>
<organism evidence="3 4">
    <name type="scientific">Propionibacterium australiense</name>
    <dbReference type="NCBI Taxonomy" id="119981"/>
    <lineage>
        <taxon>Bacteria</taxon>
        <taxon>Bacillati</taxon>
        <taxon>Actinomycetota</taxon>
        <taxon>Actinomycetes</taxon>
        <taxon>Propionibacteriales</taxon>
        <taxon>Propionibacteriaceae</taxon>
        <taxon>Propionibacterium</taxon>
    </lineage>
</organism>
<evidence type="ECO:0000313" key="4">
    <source>
        <dbReference type="Proteomes" id="UP000279336"/>
    </source>
</evidence>
<evidence type="ECO:0000256" key="1">
    <source>
        <dbReference type="SAM" id="MobiDB-lite"/>
    </source>
</evidence>
<sequence length="64" mass="7840">MEKGWDMGHKPGKEYAKMRDKYLNHEYSPDPIENERLFLEDYRNPDNYIPQDPMRNRSHMDEIP</sequence>
<dbReference type="InterPro" id="IPR026835">
    <property type="entry name" value="YqcG_C"/>
</dbReference>
<dbReference type="Pfam" id="PF14410">
    <property type="entry name" value="GH-E"/>
    <property type="match status" value="1"/>
</dbReference>
<dbReference type="Proteomes" id="UP000279336">
    <property type="component" value="Unassembled WGS sequence"/>
</dbReference>
<feature type="domain" description="Toxin YqcG C-terminal" evidence="2">
    <location>
        <begin position="3"/>
        <end position="60"/>
    </location>
</feature>
<name>A0A8B3FGX2_9ACTN</name>
<evidence type="ECO:0000259" key="2">
    <source>
        <dbReference type="Pfam" id="PF14410"/>
    </source>
</evidence>
<protein>
    <submittedName>
        <fullName evidence="3">Type IV secretion protein Rhs</fullName>
    </submittedName>
</protein>
<gene>
    <name evidence="3" type="ORF">D7U36_13180</name>
</gene>
<feature type="compositionally biased region" description="Basic and acidic residues" evidence="1">
    <location>
        <begin position="54"/>
        <end position="64"/>
    </location>
</feature>